<organism evidence="6 7">
    <name type="scientific">Aspergillus uvarum CBS 121591</name>
    <dbReference type="NCBI Taxonomy" id="1448315"/>
    <lineage>
        <taxon>Eukaryota</taxon>
        <taxon>Fungi</taxon>
        <taxon>Dikarya</taxon>
        <taxon>Ascomycota</taxon>
        <taxon>Pezizomycotina</taxon>
        <taxon>Eurotiomycetes</taxon>
        <taxon>Eurotiomycetidae</taxon>
        <taxon>Eurotiales</taxon>
        <taxon>Aspergillaceae</taxon>
        <taxon>Aspergillus</taxon>
        <taxon>Aspergillus subgen. Circumdati</taxon>
    </lineage>
</organism>
<dbReference type="PANTHER" id="PTHR42760:SF111">
    <property type="entry name" value="3-OXOACYL-(ACYL-CARRIER-PROTEIN) REDUCTASE (AFU_ORTHOLOGUE AFUA_1G10100)"/>
    <property type="match status" value="1"/>
</dbReference>
<gene>
    <name evidence="6" type="ORF">BO82DRAFT_364551</name>
</gene>
<dbReference type="GO" id="GO:0048038">
    <property type="term" value="F:quinone binding"/>
    <property type="evidence" value="ECO:0007669"/>
    <property type="project" value="TreeGrafter"/>
</dbReference>
<sequence length="520" mass="56262">MSGILAGKLAIITGGSRGIGEAIAHNLARKGCSLLLNYTSDSSRARTESLCAQLAREHSIRCVPVQADLSDPAPAIERILDVAKAEFSSTSAAQPSLTIDILINNAGVSKDRFLNDATKGAIDADYFHWHYTINVLAPLLLTQAIAPYLPRTPPRAGRIVNISSISSSLGFTGQSVYGGTKAALEAMTRTWARELADVATVNAVNPGPVIGDMYFATGEAFWQQMQGFQDNTPGSKMFEEDPLVGQLTEEQKRLIREKMGGRRPGFTAEVAGVVGMLCSEDAGWCTGSVVPSSSQSTSIHPALEPTLQRKRTMSARTLTRTKLPPRTLHHPPQSRPPASFLRLRPLSTAATAAAAAAANPQRHNLTLTRTLHQKPTPRLPLLHTPPCGRRPYTTGKSTSDIIVEELQDLYETAKDEFEIATESTDAATIYAASDREAARDALNELLAVYTLYTRDVSLLDAAGRSGVEKLLDGEEVKIDTGLNPQGIEDAVRQEVRRRVGQRVRELKAAVEGLELRGHEE</sequence>
<dbReference type="InterPro" id="IPR002347">
    <property type="entry name" value="SDR_fam"/>
</dbReference>
<reference evidence="6 7" key="1">
    <citation type="submission" date="2016-12" db="EMBL/GenBank/DDBJ databases">
        <title>The genomes of Aspergillus section Nigri reveals drivers in fungal speciation.</title>
        <authorList>
            <consortium name="DOE Joint Genome Institute"/>
            <person name="Vesth T.C."/>
            <person name="Nybo J."/>
            <person name="Theobald S."/>
            <person name="Brandl J."/>
            <person name="Frisvad J.C."/>
            <person name="Nielsen K.F."/>
            <person name="Lyhne E.K."/>
            <person name="Kogle M.E."/>
            <person name="Kuo A."/>
            <person name="Riley R."/>
            <person name="Clum A."/>
            <person name="Nolan M."/>
            <person name="Lipzen A."/>
            <person name="Salamov A."/>
            <person name="Henrissat B."/>
            <person name="Wiebenga A."/>
            <person name="De Vries R.P."/>
            <person name="Grigoriev I.V."/>
            <person name="Mortensen U.H."/>
            <person name="Andersen M.R."/>
            <person name="Baker S.E."/>
        </authorList>
    </citation>
    <scope>NUCLEOTIDE SEQUENCE [LARGE SCALE GENOMIC DNA]</scope>
    <source>
        <strain evidence="6 7">CBS 121591</strain>
    </source>
</reference>
<keyword evidence="7" id="KW-1185">Reference proteome</keyword>
<keyword evidence="3" id="KW-0560">Oxidoreductase</keyword>
<dbReference type="PROSITE" id="PS00061">
    <property type="entry name" value="ADH_SHORT"/>
    <property type="match status" value="1"/>
</dbReference>
<dbReference type="CDD" id="cd05233">
    <property type="entry name" value="SDR_c"/>
    <property type="match status" value="1"/>
</dbReference>
<dbReference type="RefSeq" id="XP_025492142.1">
    <property type="nucleotide sequence ID" value="XM_025636956.1"/>
</dbReference>
<keyword evidence="2" id="KW-0521">NADP</keyword>
<feature type="region of interest" description="Disordered" evidence="4">
    <location>
        <begin position="319"/>
        <end position="339"/>
    </location>
</feature>
<dbReference type="InterPro" id="IPR057326">
    <property type="entry name" value="KR_dom"/>
</dbReference>
<dbReference type="GO" id="GO:0044550">
    <property type="term" value="P:secondary metabolite biosynthetic process"/>
    <property type="evidence" value="ECO:0007669"/>
    <property type="project" value="UniProtKB-ARBA"/>
</dbReference>
<dbReference type="Proteomes" id="UP000248340">
    <property type="component" value="Unassembled WGS sequence"/>
</dbReference>
<evidence type="ECO:0000256" key="2">
    <source>
        <dbReference type="ARBA" id="ARBA00022857"/>
    </source>
</evidence>
<dbReference type="OrthoDB" id="47007at2759"/>
<feature type="domain" description="Ketoreductase" evidence="5">
    <location>
        <begin position="8"/>
        <end position="213"/>
    </location>
</feature>
<dbReference type="PRINTS" id="PR00080">
    <property type="entry name" value="SDRFAMILY"/>
</dbReference>
<dbReference type="GeneID" id="37139697"/>
<dbReference type="SUPFAM" id="SSF51735">
    <property type="entry name" value="NAD(P)-binding Rossmann-fold domains"/>
    <property type="match status" value="1"/>
</dbReference>
<dbReference type="PANTHER" id="PTHR42760">
    <property type="entry name" value="SHORT-CHAIN DEHYDROGENASES/REDUCTASES FAMILY MEMBER"/>
    <property type="match status" value="1"/>
</dbReference>
<protein>
    <submittedName>
        <fullName evidence="6">NAD(P)-binding protein</fullName>
    </submittedName>
</protein>
<evidence type="ECO:0000256" key="1">
    <source>
        <dbReference type="ARBA" id="ARBA00006484"/>
    </source>
</evidence>
<dbReference type="InterPro" id="IPR020904">
    <property type="entry name" value="Sc_DH/Rdtase_CS"/>
</dbReference>
<evidence type="ECO:0000256" key="4">
    <source>
        <dbReference type="SAM" id="MobiDB-lite"/>
    </source>
</evidence>
<dbReference type="SMART" id="SM00822">
    <property type="entry name" value="PKS_KR"/>
    <property type="match status" value="1"/>
</dbReference>
<dbReference type="FunFam" id="3.40.50.720:FF:000374">
    <property type="entry name" value="3-oxoacyl-(Acyl-carrier-protein) reductase"/>
    <property type="match status" value="1"/>
</dbReference>
<evidence type="ECO:0000256" key="3">
    <source>
        <dbReference type="ARBA" id="ARBA00023002"/>
    </source>
</evidence>
<dbReference type="STRING" id="1448315.A0A319DRV8"/>
<evidence type="ECO:0000313" key="7">
    <source>
        <dbReference type="Proteomes" id="UP000248340"/>
    </source>
</evidence>
<dbReference type="InterPro" id="IPR036291">
    <property type="entry name" value="NAD(P)-bd_dom_sf"/>
</dbReference>
<dbReference type="GO" id="GO:0006633">
    <property type="term" value="P:fatty acid biosynthetic process"/>
    <property type="evidence" value="ECO:0007669"/>
    <property type="project" value="TreeGrafter"/>
</dbReference>
<name>A0A319DRV8_9EURO</name>
<dbReference type="Gene3D" id="3.40.50.720">
    <property type="entry name" value="NAD(P)-binding Rossmann-like Domain"/>
    <property type="match status" value="1"/>
</dbReference>
<accession>A0A319DRV8</accession>
<dbReference type="AlphaFoldDB" id="A0A319DRV8"/>
<evidence type="ECO:0000313" key="6">
    <source>
        <dbReference type="EMBL" id="PYH81942.1"/>
    </source>
</evidence>
<evidence type="ECO:0000259" key="5">
    <source>
        <dbReference type="SMART" id="SM00822"/>
    </source>
</evidence>
<dbReference type="PRINTS" id="PR00081">
    <property type="entry name" value="GDHRDH"/>
</dbReference>
<dbReference type="Pfam" id="PF00106">
    <property type="entry name" value="adh_short"/>
    <property type="match status" value="1"/>
</dbReference>
<dbReference type="EMBL" id="KZ821698">
    <property type="protein sequence ID" value="PYH81942.1"/>
    <property type="molecule type" value="Genomic_DNA"/>
</dbReference>
<comment type="similarity">
    <text evidence="1">Belongs to the short-chain dehydrogenases/reductases (SDR) family.</text>
</comment>
<feature type="region of interest" description="Disordered" evidence="4">
    <location>
        <begin position="373"/>
        <end position="395"/>
    </location>
</feature>
<proteinExistence type="inferred from homology"/>
<dbReference type="GO" id="GO:0016616">
    <property type="term" value="F:oxidoreductase activity, acting on the CH-OH group of donors, NAD or NADP as acceptor"/>
    <property type="evidence" value="ECO:0007669"/>
    <property type="project" value="TreeGrafter"/>
</dbReference>
<dbReference type="VEuPathDB" id="FungiDB:BO82DRAFT_364551"/>